<comment type="similarity">
    <text evidence="1">Belongs to the Cdt1 family.</text>
</comment>
<name>A0A4S8MZE3_DENBC</name>
<feature type="region of interest" description="Disordered" evidence="3">
    <location>
        <begin position="249"/>
        <end position="357"/>
    </location>
</feature>
<keyword evidence="2" id="KW-0131">Cell cycle</keyword>
<feature type="compositionally biased region" description="Polar residues" evidence="3">
    <location>
        <begin position="249"/>
        <end position="259"/>
    </location>
</feature>
<feature type="domain" description="DNA replication factor Cdt1 C-terminal" evidence="4">
    <location>
        <begin position="387"/>
        <end position="481"/>
    </location>
</feature>
<evidence type="ECO:0000256" key="3">
    <source>
        <dbReference type="SAM" id="MobiDB-lite"/>
    </source>
</evidence>
<feature type="compositionally biased region" description="Polar residues" evidence="3">
    <location>
        <begin position="37"/>
        <end position="47"/>
    </location>
</feature>
<dbReference type="InterPro" id="IPR032054">
    <property type="entry name" value="Cdt1_C"/>
</dbReference>
<dbReference type="EMBL" id="ML179035">
    <property type="protein sequence ID" value="THV08705.1"/>
    <property type="molecule type" value="Genomic_DNA"/>
</dbReference>
<dbReference type="Pfam" id="PF16679">
    <property type="entry name" value="CDT1_C"/>
    <property type="match status" value="1"/>
</dbReference>
<accession>A0A4S8MZE3</accession>
<feature type="compositionally biased region" description="Polar residues" evidence="3">
    <location>
        <begin position="319"/>
        <end position="340"/>
    </location>
</feature>
<dbReference type="Proteomes" id="UP000297245">
    <property type="component" value="Unassembled WGS sequence"/>
</dbReference>
<dbReference type="AlphaFoldDB" id="A0A4S8MZE3"/>
<dbReference type="OrthoDB" id="3366139at2759"/>
<evidence type="ECO:0000313" key="5">
    <source>
        <dbReference type="EMBL" id="THV08705.1"/>
    </source>
</evidence>
<evidence type="ECO:0000259" key="4">
    <source>
        <dbReference type="Pfam" id="PF16679"/>
    </source>
</evidence>
<evidence type="ECO:0000256" key="2">
    <source>
        <dbReference type="ARBA" id="ARBA00023306"/>
    </source>
</evidence>
<feature type="region of interest" description="Disordered" evidence="3">
    <location>
        <begin position="1"/>
        <end position="47"/>
    </location>
</feature>
<keyword evidence="6" id="KW-1185">Reference proteome</keyword>
<proteinExistence type="inferred from homology"/>
<evidence type="ECO:0000313" key="6">
    <source>
        <dbReference type="Proteomes" id="UP000297245"/>
    </source>
</evidence>
<gene>
    <name evidence="5" type="ORF">K435DRAFT_883521</name>
</gene>
<protein>
    <recommendedName>
        <fullName evidence="4">DNA replication factor Cdt1 C-terminal domain-containing protein</fullName>
    </recommendedName>
</protein>
<evidence type="ECO:0000256" key="1">
    <source>
        <dbReference type="ARBA" id="ARBA00008356"/>
    </source>
</evidence>
<organism evidence="5 6">
    <name type="scientific">Dendrothele bispora (strain CBS 962.96)</name>
    <dbReference type="NCBI Taxonomy" id="1314807"/>
    <lineage>
        <taxon>Eukaryota</taxon>
        <taxon>Fungi</taxon>
        <taxon>Dikarya</taxon>
        <taxon>Basidiomycota</taxon>
        <taxon>Agaricomycotina</taxon>
        <taxon>Agaricomycetes</taxon>
        <taxon>Agaricomycetidae</taxon>
        <taxon>Agaricales</taxon>
        <taxon>Agaricales incertae sedis</taxon>
        <taxon>Dendrothele</taxon>
    </lineage>
</organism>
<dbReference type="InterPro" id="IPR038090">
    <property type="entry name" value="Cdt1_C_WH_dom_sf"/>
</dbReference>
<reference evidence="5 6" key="1">
    <citation type="journal article" date="2019" name="Nat. Ecol. Evol.">
        <title>Megaphylogeny resolves global patterns of mushroom evolution.</title>
        <authorList>
            <person name="Varga T."/>
            <person name="Krizsan K."/>
            <person name="Foldi C."/>
            <person name="Dima B."/>
            <person name="Sanchez-Garcia M."/>
            <person name="Sanchez-Ramirez S."/>
            <person name="Szollosi G.J."/>
            <person name="Szarkandi J.G."/>
            <person name="Papp V."/>
            <person name="Albert L."/>
            <person name="Andreopoulos W."/>
            <person name="Angelini C."/>
            <person name="Antonin V."/>
            <person name="Barry K.W."/>
            <person name="Bougher N.L."/>
            <person name="Buchanan P."/>
            <person name="Buyck B."/>
            <person name="Bense V."/>
            <person name="Catcheside P."/>
            <person name="Chovatia M."/>
            <person name="Cooper J."/>
            <person name="Damon W."/>
            <person name="Desjardin D."/>
            <person name="Finy P."/>
            <person name="Geml J."/>
            <person name="Haridas S."/>
            <person name="Hughes K."/>
            <person name="Justo A."/>
            <person name="Karasinski D."/>
            <person name="Kautmanova I."/>
            <person name="Kiss B."/>
            <person name="Kocsube S."/>
            <person name="Kotiranta H."/>
            <person name="LaButti K.M."/>
            <person name="Lechner B.E."/>
            <person name="Liimatainen K."/>
            <person name="Lipzen A."/>
            <person name="Lukacs Z."/>
            <person name="Mihaltcheva S."/>
            <person name="Morgado L.N."/>
            <person name="Niskanen T."/>
            <person name="Noordeloos M.E."/>
            <person name="Ohm R.A."/>
            <person name="Ortiz-Santana B."/>
            <person name="Ovrebo C."/>
            <person name="Racz N."/>
            <person name="Riley R."/>
            <person name="Savchenko A."/>
            <person name="Shiryaev A."/>
            <person name="Soop K."/>
            <person name="Spirin V."/>
            <person name="Szebenyi C."/>
            <person name="Tomsovsky M."/>
            <person name="Tulloss R.E."/>
            <person name="Uehling J."/>
            <person name="Grigoriev I.V."/>
            <person name="Vagvolgyi C."/>
            <person name="Papp T."/>
            <person name="Martin F.M."/>
            <person name="Miettinen O."/>
            <person name="Hibbett D.S."/>
            <person name="Nagy L.G."/>
        </authorList>
    </citation>
    <scope>NUCLEOTIDE SEQUENCE [LARGE SCALE GENOMIC DNA]</scope>
    <source>
        <strain evidence="5 6">CBS 962.96</strain>
    </source>
</reference>
<dbReference type="Gene3D" id="1.10.10.1420">
    <property type="entry name" value="DNA replication factor Cdt1, C-terminal WH domain"/>
    <property type="match status" value="1"/>
</dbReference>
<sequence>MTTLPSSPTKRRLHAVSDNVSPKRLRTAPPTPPTTPSRKNNSETPLPSHLSRLQTIQTELQHALSHALATCALSPSSDTGIIRNVLNHMSLNTYAGFSTQFTIEDLRRLCWIWEWDGKPILPSNDNDEENPFLDTTPLAPSKDWRRGGMGITITSATHLSKADGRRLPAYGLGIEVNLDVDNGGGMAAVARWTSAAEARRTEFQAKLSAWAKACFMHSDPVPKIPMADLPKLNLPGKASSLTQLFASVSPRASSSTNSVPECPPSPSRSPRKSPSKYVQQDPAALSLIGSLSRTTSPKKGPIPFPNTPSRSERLAKLLTPNTLRTITTSDDSDAQESSTPRGRDRLSVSQTPTTARREALYERIRQRSLSTSPSKNRRIELEESDLSITKDQMLKMEQEEMRRRCLLGRLGGVAESVWMLFSTPTTGTSSLPTSRKRRMLPRSDVASAVIKSSPVPISSAEANESLDLLTRLCPFFLKSIVIASEDWLEMPPSTTSTAIADGSPIRNSDHELLTRSPKRVKKEAGGLREVREIIRRELELHD</sequence>